<feature type="transmembrane region" description="Helical" evidence="1">
    <location>
        <begin position="64"/>
        <end position="83"/>
    </location>
</feature>
<sequence>MENLKYSLKKGISGTYITFIRYNLKVVFGNKFVYFLGASLIFYFLVTLINLFTSDSESIQGVYYQLMFPAFLLIFFPTSYGIQNDEDARILEILFGIPNYRYKIWLLRLVIAYFIVFWFIFIMASLSSVLIINVPKWEMTLRLMVPVGFIGMMGFFFSTVVKNGNGTAVVVVIIGLLAWILVELLGNSAWNLFLNPFDLPNDMSEVVWSNIVAKHIRTWLIVSVVAGLWGLLNLQQREKFIK</sequence>
<feature type="transmembrane region" description="Helical" evidence="1">
    <location>
        <begin position="104"/>
        <end position="131"/>
    </location>
</feature>
<evidence type="ECO:0008006" key="4">
    <source>
        <dbReference type="Google" id="ProtNLM"/>
    </source>
</evidence>
<feature type="transmembrane region" description="Helical" evidence="1">
    <location>
        <begin position="168"/>
        <end position="190"/>
    </location>
</feature>
<proteinExistence type="predicted"/>
<evidence type="ECO:0000313" key="2">
    <source>
        <dbReference type="EMBL" id="MBS2100066.1"/>
    </source>
</evidence>
<name>A0ABS5K076_9BACT</name>
<protein>
    <recommendedName>
        <fullName evidence="4">ABC transporter permease</fullName>
    </recommendedName>
</protein>
<dbReference type="RefSeq" id="WP_212217308.1">
    <property type="nucleotide sequence ID" value="NZ_JAGUCO010000018.1"/>
</dbReference>
<keyword evidence="3" id="KW-1185">Reference proteome</keyword>
<feature type="transmembrane region" description="Helical" evidence="1">
    <location>
        <begin position="32"/>
        <end position="52"/>
    </location>
</feature>
<feature type="transmembrane region" description="Helical" evidence="1">
    <location>
        <begin position="143"/>
        <end position="161"/>
    </location>
</feature>
<dbReference type="Proteomes" id="UP000708576">
    <property type="component" value="Unassembled WGS sequence"/>
</dbReference>
<evidence type="ECO:0000313" key="3">
    <source>
        <dbReference type="Proteomes" id="UP000708576"/>
    </source>
</evidence>
<dbReference type="EMBL" id="JAGUCO010000018">
    <property type="protein sequence ID" value="MBS2100066.1"/>
    <property type="molecule type" value="Genomic_DNA"/>
</dbReference>
<evidence type="ECO:0000256" key="1">
    <source>
        <dbReference type="SAM" id="Phobius"/>
    </source>
</evidence>
<gene>
    <name evidence="2" type="ORF">KEM10_17395</name>
</gene>
<keyword evidence="1" id="KW-1133">Transmembrane helix</keyword>
<keyword evidence="1" id="KW-0812">Transmembrane</keyword>
<organism evidence="2 3">
    <name type="scientific">Carboxylicivirga linearis</name>
    <dbReference type="NCBI Taxonomy" id="1628157"/>
    <lineage>
        <taxon>Bacteria</taxon>
        <taxon>Pseudomonadati</taxon>
        <taxon>Bacteroidota</taxon>
        <taxon>Bacteroidia</taxon>
        <taxon>Marinilabiliales</taxon>
        <taxon>Marinilabiliaceae</taxon>
        <taxon>Carboxylicivirga</taxon>
    </lineage>
</organism>
<reference evidence="2 3" key="1">
    <citation type="journal article" date="2015" name="Int. J. Syst. Evol. Microbiol.">
        <title>Carboxylicivirga linearis sp. nov., isolated from a sea cucumber culture pond.</title>
        <authorList>
            <person name="Wang F.Q."/>
            <person name="Zhou Y.X."/>
            <person name="Lin X.Z."/>
            <person name="Chen G.J."/>
            <person name="Du Z.J."/>
        </authorList>
    </citation>
    <scope>NUCLEOTIDE SEQUENCE [LARGE SCALE GENOMIC DNA]</scope>
    <source>
        <strain evidence="2 3">FB218</strain>
    </source>
</reference>
<keyword evidence="1" id="KW-0472">Membrane</keyword>
<accession>A0ABS5K076</accession>
<feature type="transmembrane region" description="Helical" evidence="1">
    <location>
        <begin position="216"/>
        <end position="234"/>
    </location>
</feature>
<comment type="caution">
    <text evidence="2">The sequence shown here is derived from an EMBL/GenBank/DDBJ whole genome shotgun (WGS) entry which is preliminary data.</text>
</comment>